<dbReference type="InterPro" id="IPR028941">
    <property type="entry name" value="WHIM2_dom"/>
</dbReference>
<dbReference type="PROSITE" id="PS50827">
    <property type="entry name" value="DDT"/>
    <property type="match status" value="1"/>
</dbReference>
<reference evidence="9" key="1">
    <citation type="journal article" date="2023" name="Mol. Phylogenet. Evol.">
        <title>Genome-scale phylogeny and comparative genomics of the fungal order Sordariales.</title>
        <authorList>
            <person name="Hensen N."/>
            <person name="Bonometti L."/>
            <person name="Westerberg I."/>
            <person name="Brannstrom I.O."/>
            <person name="Guillou S."/>
            <person name="Cros-Aarteil S."/>
            <person name="Calhoun S."/>
            <person name="Haridas S."/>
            <person name="Kuo A."/>
            <person name="Mondo S."/>
            <person name="Pangilinan J."/>
            <person name="Riley R."/>
            <person name="LaButti K."/>
            <person name="Andreopoulos B."/>
            <person name="Lipzen A."/>
            <person name="Chen C."/>
            <person name="Yan M."/>
            <person name="Daum C."/>
            <person name="Ng V."/>
            <person name="Clum A."/>
            <person name="Steindorff A."/>
            <person name="Ohm R.A."/>
            <person name="Martin F."/>
            <person name="Silar P."/>
            <person name="Natvig D.O."/>
            <person name="Lalanne C."/>
            <person name="Gautier V."/>
            <person name="Ament-Velasquez S.L."/>
            <person name="Kruys A."/>
            <person name="Hutchinson M.I."/>
            <person name="Powell A.J."/>
            <person name="Barry K."/>
            <person name="Miller A.N."/>
            <person name="Grigoriev I.V."/>
            <person name="Debuchy R."/>
            <person name="Gladieux P."/>
            <person name="Hiltunen Thoren M."/>
            <person name="Johannesson H."/>
        </authorList>
    </citation>
    <scope>NUCLEOTIDE SEQUENCE</scope>
    <source>
        <strain evidence="9">PSN293</strain>
    </source>
</reference>
<keyword evidence="2 5" id="KW-0175">Coiled coil</keyword>
<evidence type="ECO:0000256" key="2">
    <source>
        <dbReference type="ARBA" id="ARBA00023054"/>
    </source>
</evidence>
<dbReference type="Pfam" id="PF15613">
    <property type="entry name" value="WSD"/>
    <property type="match status" value="1"/>
</dbReference>
<feature type="domain" description="DDT" evidence="7">
    <location>
        <begin position="399"/>
        <end position="462"/>
    </location>
</feature>
<dbReference type="AlphaFoldDB" id="A0AAN7B8P4"/>
<feature type="compositionally biased region" description="Basic residues" evidence="6">
    <location>
        <begin position="1038"/>
        <end position="1048"/>
    </location>
</feature>
<feature type="domain" description="WAC" evidence="8">
    <location>
        <begin position="22"/>
        <end position="132"/>
    </location>
</feature>
<evidence type="ECO:0000313" key="9">
    <source>
        <dbReference type="EMBL" id="KAK4214509.1"/>
    </source>
</evidence>
<feature type="region of interest" description="Disordered" evidence="6">
    <location>
        <begin position="241"/>
        <end position="317"/>
    </location>
</feature>
<sequence length="1048" mass="118676">MVLYKRKPVQLVPVPDDIGPDDEVWTIKETGEVFKTYEEYLVRQEFYKQKKFICVITGHSALNFFDALRSEQANAEEIEQAFPEALKGPVLRKVQFKTTSRIDTLVDQVYDDFKTDYYPHEAVIVNMMTGDRLHGVIRDKAIFSGKTLPDGTAAPPRARYFVSLDERPGEEAVCDETQISRDRKVFTKSVIRSFLKGTTSREAWTGAPWIVKPDVARRYNISTTVPEALRHETKLAERKKLALQKRQSMGEQVSPHPTPDSMSPTGPVRLPDLKPAPKSHKSKAQQAQQAHNQANGTKHKSPNGFPGIEPGGFVHMPLPGSQMHMALSLRTNQEMHHIYTQQPQIQAPPPPPPPPKGPIDDLQLQPQGRVRPKLKYFCNDPPVDVEPDLKHPFGAKILMKSVGPLLETWDTLNVYVEVLQLDSFTFDDFVEALHIASEELPVELFTEVHCAVLKILVSAEDQGGKPQIELPELEVEDDEDEEEEESAEPTPEPEPKPAGRATRRSLAKAEAEKLAAAQAEAERKALEAENAPKHRAEELLSDYNWIEQLAKRQLQDGGWQMIMVGLLHQLSKKERRREKCEELLQQLVPTEIEQPTQETVRERYSSLDVNYRIQALQIICQLCSETKAFREYMETCSTAMTDYRKQKIELQRNRKQAIEELKALNEERKILLPDNLPPSPPLESAKTNGDVSMTDLEDVTPMPEEVPDSGDESVIGGRALRKGKLRAAERKRKAELEQERKEKAEAAAKVPKQSKQFLKLLKDIEAKEKVISDYEKQIGVIDDDLRENDCNRTRVLGKDRFFNRYYWFERNGMPFAGLPESSTAHAKYANGCIWVQGPDELEREGYIDMPPEWQDEYKAKFDMTVPERKKLEEGPTSVFNAYQWGFYSEPEEIDALLGWLNDKGLKEGKLRKELIANRENIAKHMEARKAYIGPVGGSNTKGATKEDDDKSQKEGTPAPAPVEKPNKRMSTRGRTTAAPTPEVSAPKYRCLSWHNTDAMDQLGHLHSEQPAPVRARKPTKRKSESAAIVAEAAESTGSRKKKARHSRG</sequence>
<evidence type="ECO:0000259" key="8">
    <source>
        <dbReference type="PROSITE" id="PS51136"/>
    </source>
</evidence>
<dbReference type="InterPro" id="IPR018501">
    <property type="entry name" value="DDT_dom"/>
</dbReference>
<dbReference type="PANTHER" id="PTHR32075">
    <property type="entry name" value="ISWI CHROMATIN-REMODELING COMPLEX SUBUNIT YPL216W-RELATED"/>
    <property type="match status" value="1"/>
</dbReference>
<evidence type="ECO:0000256" key="4">
    <source>
        <dbReference type="PROSITE-ProRule" id="PRU00475"/>
    </source>
</evidence>
<feature type="compositionally biased region" description="Low complexity" evidence="6">
    <location>
        <begin position="284"/>
        <end position="295"/>
    </location>
</feature>
<feature type="compositionally biased region" description="Pro residues" evidence="6">
    <location>
        <begin position="346"/>
        <end position="357"/>
    </location>
</feature>
<dbReference type="PROSITE" id="PS51136">
    <property type="entry name" value="WAC"/>
    <property type="match status" value="1"/>
</dbReference>
<feature type="coiled-coil region" evidence="5">
    <location>
        <begin position="640"/>
        <end position="667"/>
    </location>
</feature>
<dbReference type="InterPro" id="IPR028942">
    <property type="entry name" value="WHIM1_dom"/>
</dbReference>
<dbReference type="EMBL" id="MU858092">
    <property type="protein sequence ID" value="KAK4214509.1"/>
    <property type="molecule type" value="Genomic_DNA"/>
</dbReference>
<dbReference type="GO" id="GO:0031509">
    <property type="term" value="P:subtelomeric heterochromatin formation"/>
    <property type="evidence" value="ECO:0007669"/>
    <property type="project" value="TreeGrafter"/>
</dbReference>
<dbReference type="GO" id="GO:0000785">
    <property type="term" value="C:chromatin"/>
    <property type="evidence" value="ECO:0007669"/>
    <property type="project" value="UniProtKB-ARBA"/>
</dbReference>
<evidence type="ECO:0000313" key="10">
    <source>
        <dbReference type="Proteomes" id="UP001301769"/>
    </source>
</evidence>
<dbReference type="InterPro" id="IPR013136">
    <property type="entry name" value="WSTF_Acf1_Cbp146"/>
</dbReference>
<dbReference type="PANTHER" id="PTHR32075:SF6">
    <property type="entry name" value="ISWI CHROMATIN-REMODELING COMPLEX SUBUNIT YPL216W-RELATED"/>
    <property type="match status" value="1"/>
</dbReference>
<name>A0AAN7B8P4_9PEZI</name>
<evidence type="ECO:0000256" key="1">
    <source>
        <dbReference type="ARBA" id="ARBA00004123"/>
    </source>
</evidence>
<feature type="compositionally biased region" description="Basic and acidic residues" evidence="6">
    <location>
        <begin position="520"/>
        <end position="530"/>
    </location>
</feature>
<feature type="region of interest" description="Disordered" evidence="6">
    <location>
        <begin position="466"/>
        <end position="530"/>
    </location>
</feature>
<dbReference type="GO" id="GO:0000781">
    <property type="term" value="C:chromosome, telomeric region"/>
    <property type="evidence" value="ECO:0007669"/>
    <property type="project" value="GOC"/>
</dbReference>
<feature type="compositionally biased region" description="Acidic residues" evidence="6">
    <location>
        <begin position="471"/>
        <end position="487"/>
    </location>
</feature>
<evidence type="ECO:0000259" key="7">
    <source>
        <dbReference type="PROSITE" id="PS50827"/>
    </source>
</evidence>
<proteinExistence type="predicted"/>
<reference evidence="9" key="2">
    <citation type="submission" date="2023-05" db="EMBL/GenBank/DDBJ databases">
        <authorList>
            <consortium name="Lawrence Berkeley National Laboratory"/>
            <person name="Steindorff A."/>
            <person name="Hensen N."/>
            <person name="Bonometti L."/>
            <person name="Westerberg I."/>
            <person name="Brannstrom I.O."/>
            <person name="Guillou S."/>
            <person name="Cros-Aarteil S."/>
            <person name="Calhoun S."/>
            <person name="Haridas S."/>
            <person name="Kuo A."/>
            <person name="Mondo S."/>
            <person name="Pangilinan J."/>
            <person name="Riley R."/>
            <person name="Labutti K."/>
            <person name="Andreopoulos B."/>
            <person name="Lipzen A."/>
            <person name="Chen C."/>
            <person name="Yanf M."/>
            <person name="Daum C."/>
            <person name="Ng V."/>
            <person name="Clum A."/>
            <person name="Ohm R."/>
            <person name="Martin F."/>
            <person name="Silar P."/>
            <person name="Natvig D."/>
            <person name="Lalanne C."/>
            <person name="Gautier V."/>
            <person name="Ament-Velasquez S.L."/>
            <person name="Kruys A."/>
            <person name="Hutchinson M.I."/>
            <person name="Powell A.J."/>
            <person name="Barry K."/>
            <person name="Miller A.N."/>
            <person name="Grigoriev I.V."/>
            <person name="Debuchy R."/>
            <person name="Gladieux P."/>
            <person name="Thoren M.H."/>
            <person name="Johannesson H."/>
        </authorList>
    </citation>
    <scope>NUCLEOTIDE SEQUENCE</scope>
    <source>
        <strain evidence="9">PSN293</strain>
    </source>
</reference>
<dbReference type="Pfam" id="PF15612">
    <property type="entry name" value="WHIM1"/>
    <property type="match status" value="1"/>
</dbReference>
<feature type="compositionally biased region" description="Low complexity" evidence="6">
    <location>
        <begin position="1025"/>
        <end position="1035"/>
    </location>
</feature>
<feature type="compositionally biased region" description="Basic and acidic residues" evidence="6">
    <location>
        <begin position="943"/>
        <end position="953"/>
    </location>
</feature>
<feature type="region of interest" description="Disordered" evidence="6">
    <location>
        <begin position="672"/>
        <end position="718"/>
    </location>
</feature>
<gene>
    <name evidence="9" type="ORF">QBC37DRAFT_148024</name>
</gene>
<feature type="region of interest" description="Disordered" evidence="6">
    <location>
        <begin position="340"/>
        <end position="364"/>
    </location>
</feature>
<feature type="region of interest" description="Disordered" evidence="6">
    <location>
        <begin position="1001"/>
        <end position="1048"/>
    </location>
</feature>
<evidence type="ECO:0000256" key="5">
    <source>
        <dbReference type="SAM" id="Coils"/>
    </source>
</evidence>
<organism evidence="9 10">
    <name type="scientific">Rhypophila decipiens</name>
    <dbReference type="NCBI Taxonomy" id="261697"/>
    <lineage>
        <taxon>Eukaryota</taxon>
        <taxon>Fungi</taxon>
        <taxon>Dikarya</taxon>
        <taxon>Ascomycota</taxon>
        <taxon>Pezizomycotina</taxon>
        <taxon>Sordariomycetes</taxon>
        <taxon>Sordariomycetidae</taxon>
        <taxon>Sordariales</taxon>
        <taxon>Naviculisporaceae</taxon>
        <taxon>Rhypophila</taxon>
    </lineage>
</organism>
<dbReference type="GO" id="GO:0005634">
    <property type="term" value="C:nucleus"/>
    <property type="evidence" value="ECO:0007669"/>
    <property type="project" value="UniProtKB-SubCell"/>
</dbReference>
<dbReference type="SMART" id="SM00571">
    <property type="entry name" value="DDT"/>
    <property type="match status" value="1"/>
</dbReference>
<accession>A0AAN7B8P4</accession>
<comment type="subcellular location">
    <subcellularLocation>
        <location evidence="1 4">Nucleus</location>
    </subcellularLocation>
</comment>
<feature type="region of interest" description="Disordered" evidence="6">
    <location>
        <begin position="932"/>
        <end position="986"/>
    </location>
</feature>
<keyword evidence="10" id="KW-1185">Reference proteome</keyword>
<comment type="caution">
    <text evidence="9">The sequence shown here is derived from an EMBL/GenBank/DDBJ whole genome shotgun (WGS) entry which is preliminary data.</text>
</comment>
<protein>
    <submittedName>
        <fullName evidence="9">Imitation switch two complex protein 1</fullName>
    </submittedName>
</protein>
<dbReference type="Pfam" id="PF10537">
    <property type="entry name" value="WAC_Acf1_DNA_bd"/>
    <property type="match status" value="1"/>
</dbReference>
<dbReference type="Pfam" id="PF02791">
    <property type="entry name" value="DDT"/>
    <property type="match status" value="1"/>
</dbReference>
<evidence type="ECO:0000256" key="3">
    <source>
        <dbReference type="ARBA" id="ARBA00023242"/>
    </source>
</evidence>
<dbReference type="Proteomes" id="UP001301769">
    <property type="component" value="Unassembled WGS sequence"/>
</dbReference>
<keyword evidence="3 4" id="KW-0539">Nucleus</keyword>
<evidence type="ECO:0000256" key="6">
    <source>
        <dbReference type="SAM" id="MobiDB-lite"/>
    </source>
</evidence>